<protein>
    <submittedName>
        <fullName evidence="1">Uncharacterized protein</fullName>
    </submittedName>
</protein>
<accession>B9ES53</accession>
<dbReference type="Proteomes" id="UP000001423">
    <property type="component" value="Chromosome"/>
</dbReference>
<proteinExistence type="predicted"/>
<evidence type="ECO:0000313" key="2">
    <source>
        <dbReference type="Proteomes" id="UP000001423"/>
    </source>
</evidence>
<gene>
    <name evidence="1" type="ordered locus">PMT_2669</name>
</gene>
<keyword evidence="2" id="KW-1185">Reference proteome</keyword>
<reference evidence="1 2" key="1">
    <citation type="journal article" date="2003" name="Nature">
        <title>Genome divergence in two Prochlorococcus ecotypes reflects oceanic niche differentiation.</title>
        <authorList>
            <person name="Rocap G."/>
            <person name="Larimer F.W."/>
            <person name="Lamerdin J.E."/>
            <person name="Malfatti S."/>
            <person name="Chain P."/>
            <person name="Ahlgren N.A."/>
            <person name="Arellano A."/>
            <person name="Coleman M."/>
            <person name="Hauser L."/>
            <person name="Hess W.R."/>
            <person name="Johnson Z.I."/>
            <person name="Land M.L."/>
            <person name="Lindell D."/>
            <person name="Post A.F."/>
            <person name="Regala W."/>
            <person name="Shah M."/>
            <person name="Shaw S.L."/>
            <person name="Steglich C."/>
            <person name="Sullivan M.B."/>
            <person name="Ting C.S."/>
            <person name="Tolonen A."/>
            <person name="Webb E.A."/>
            <person name="Zinser E.R."/>
            <person name="Chisholm S.W."/>
        </authorList>
    </citation>
    <scope>NUCLEOTIDE SEQUENCE [LARGE SCALE GENOMIC DNA]</scope>
    <source>
        <strain evidence="2">MIT 9313</strain>
    </source>
</reference>
<dbReference type="KEGG" id="pmt:PMT_2669"/>
<evidence type="ECO:0000313" key="1">
    <source>
        <dbReference type="EMBL" id="CAX32190.1"/>
    </source>
</evidence>
<dbReference type="EMBL" id="BX548175">
    <property type="protein sequence ID" value="CAX32190.1"/>
    <property type="molecule type" value="Genomic_DNA"/>
</dbReference>
<name>B9ES53_PROMM</name>
<dbReference type="HOGENOM" id="CLU_3083542_0_0_3"/>
<sequence length="52" mass="5654">MGRFGGNWQRQLEAHTKGCPKLKKWDRSQLSTTIGQTAASASLEPVEVLAGL</sequence>
<organism evidence="1 2">
    <name type="scientific">Prochlorococcus marinus (strain MIT 9313)</name>
    <dbReference type="NCBI Taxonomy" id="74547"/>
    <lineage>
        <taxon>Bacteria</taxon>
        <taxon>Bacillati</taxon>
        <taxon>Cyanobacteriota</taxon>
        <taxon>Cyanophyceae</taxon>
        <taxon>Synechococcales</taxon>
        <taxon>Prochlorococcaceae</taxon>
        <taxon>Prochlorococcus</taxon>
    </lineage>
</organism>
<dbReference type="AlphaFoldDB" id="B9ES53"/>